<keyword evidence="2" id="KW-1185">Reference proteome</keyword>
<gene>
    <name evidence="1" type="ORF">OQ257_10150</name>
</gene>
<name>A0A9X4JEX0_ACTEU</name>
<organism evidence="1 2">
    <name type="scientific">Actinobacillus equuli subsp. equuli</name>
    <dbReference type="NCBI Taxonomy" id="202947"/>
    <lineage>
        <taxon>Bacteria</taxon>
        <taxon>Pseudomonadati</taxon>
        <taxon>Pseudomonadota</taxon>
        <taxon>Gammaproteobacteria</taxon>
        <taxon>Pasteurellales</taxon>
        <taxon>Pasteurellaceae</taxon>
        <taxon>Actinobacillus</taxon>
    </lineage>
</organism>
<evidence type="ECO:0000313" key="2">
    <source>
        <dbReference type="Proteomes" id="UP001142444"/>
    </source>
</evidence>
<comment type="caution">
    <text evidence="1">The sequence shown here is derived from an EMBL/GenBank/DDBJ whole genome shotgun (WGS) entry which is preliminary data.</text>
</comment>
<dbReference type="AlphaFoldDB" id="A0A9X4JEX0"/>
<sequence length="161" mass="19457">MFKQITLSALGLINNYLHRFNEWLFHTKQLHEDRSILADILNSEIYLQKYGLDNFHQLLEYQPQLIRYVRVKEEHHLTSKFIVYERDMLLPDEFKYYMLKLTKNLKESLFFSEFSHIQLDNLTQDTAFSYDLETAFKFIKEKGDRLNVIFIDDNIAYVCIT</sequence>
<reference evidence="1" key="1">
    <citation type="submission" date="2022-11" db="EMBL/GenBank/DDBJ databases">
        <authorList>
            <person name="Kamali M."/>
            <person name="Peak L."/>
            <person name="Go Y.Y."/>
            <person name="Balasuriya U.B.R."/>
            <person name="Carossino M."/>
        </authorList>
    </citation>
    <scope>NUCLEOTIDE SEQUENCE</scope>
    <source>
        <strain evidence="1">4524</strain>
    </source>
</reference>
<dbReference type="Proteomes" id="UP001142444">
    <property type="component" value="Unassembled WGS sequence"/>
</dbReference>
<evidence type="ECO:0000313" key="1">
    <source>
        <dbReference type="EMBL" id="MDE8035519.1"/>
    </source>
</evidence>
<proteinExistence type="predicted"/>
<dbReference type="RefSeq" id="WP_275218360.1">
    <property type="nucleotide sequence ID" value="NZ_JAPHVQ010000011.1"/>
</dbReference>
<dbReference type="EMBL" id="JAPHVQ010000011">
    <property type="protein sequence ID" value="MDE8035519.1"/>
    <property type="molecule type" value="Genomic_DNA"/>
</dbReference>
<accession>A0A9X4JEX0</accession>
<reference evidence="1" key="2">
    <citation type="journal article" date="2023" name="Pathogens">
        <title>Pathological Features and Genomic Characterization of an Actinobacillus equuli subsp. equuli Bearing Unique Virulence-Associated Genes from an Adult Horse with Pleuropneumonia.</title>
        <authorList>
            <person name="Kamali M."/>
            <person name="Carossino M."/>
            <person name="Del Piero F."/>
            <person name="Peak L."/>
            <person name="Mitchell M.S."/>
            <person name="Willette J."/>
            <person name="Baker R."/>
            <person name="Li F."/>
            <person name="Kenez A."/>
            <person name="Balasuriya U.B.R."/>
            <person name="Go Y.Y."/>
        </authorList>
    </citation>
    <scope>NUCLEOTIDE SEQUENCE</scope>
    <source>
        <strain evidence="1">4524</strain>
    </source>
</reference>
<protein>
    <submittedName>
        <fullName evidence="1">Uncharacterized protein</fullName>
    </submittedName>
</protein>